<sequence>MDNTRSILSIPSPLAVLVFAVGSTIVYCLALAVYRLYFHPIAHFPGPKLAGLTRWYEFYYEIVQKGQMTFHIQDLHRKYGPIVRVTPNELHVLDSDYFEELYVKSGRLDKYGPFSARFGTDDTFFTAPLQEDHRRLRNAVAPFFSKRKIMDFQPVVRAKLKKLCSRVQEYAGTDRVLPLHRAWTAYSGDVVTEFCFAKAYDHLDSPEFKETFHEAMHAACESSSVLMQFPWLWPVMNSLPDWLVLRLEPNMYMHIQVQQDFHRTISALKENHDESKKMVDHPTLFHEMLHSDLSSKEKSVNRMVQEAQVIIGAAILTTSWAAAVASFHIINSPEIFKKLRAELEEAIPDPSMQIDWQNLEQLPYLTGCIKEGIRLAYGIASRLPRVARHDLKYKGWVIPAGTPVSMTIVDMNHDEDVFPQSHSFVPERWLDNPTTKDGQPLERYFIGFGRGTRQCIGLNLAQAELYMGLATIFRKFSFELYETDLSDIVLAHDYFVPTVKLDTKGIRVKVKSAEK</sequence>
<dbReference type="PANTHER" id="PTHR24305:SF157">
    <property type="entry name" value="N-ACETYLTRYPTOPHAN 6-HYDROXYLASE IVOC-RELATED"/>
    <property type="match status" value="1"/>
</dbReference>
<evidence type="ECO:0000256" key="3">
    <source>
        <dbReference type="ARBA" id="ARBA00010617"/>
    </source>
</evidence>
<evidence type="ECO:0000256" key="6">
    <source>
        <dbReference type="ARBA" id="ARBA00022723"/>
    </source>
</evidence>
<name>A0A0D2DIW6_9EURO</name>
<evidence type="ECO:0000256" key="1">
    <source>
        <dbReference type="ARBA" id="ARBA00001971"/>
    </source>
</evidence>
<keyword evidence="4 12" id="KW-0349">Heme</keyword>
<keyword evidence="7 14" id="KW-1133">Transmembrane helix</keyword>
<evidence type="ECO:0000313" key="16">
    <source>
        <dbReference type="Proteomes" id="UP000054466"/>
    </source>
</evidence>
<organism evidence="15 16">
    <name type="scientific">Cladophialophora immunda</name>
    <dbReference type="NCBI Taxonomy" id="569365"/>
    <lineage>
        <taxon>Eukaryota</taxon>
        <taxon>Fungi</taxon>
        <taxon>Dikarya</taxon>
        <taxon>Ascomycota</taxon>
        <taxon>Pezizomycotina</taxon>
        <taxon>Eurotiomycetes</taxon>
        <taxon>Chaetothyriomycetidae</taxon>
        <taxon>Chaetothyriales</taxon>
        <taxon>Herpotrichiellaceae</taxon>
        <taxon>Cladophialophora</taxon>
    </lineage>
</organism>
<dbReference type="InterPro" id="IPR002401">
    <property type="entry name" value="Cyt_P450_E_grp-I"/>
</dbReference>
<dbReference type="InterPro" id="IPR050121">
    <property type="entry name" value="Cytochrome_P450_monoxygenase"/>
</dbReference>
<comment type="subcellular location">
    <subcellularLocation>
        <location evidence="2">Membrane</location>
        <topology evidence="2">Single-pass membrane protein</topology>
    </subcellularLocation>
</comment>
<evidence type="ECO:0000256" key="9">
    <source>
        <dbReference type="ARBA" id="ARBA00023004"/>
    </source>
</evidence>
<dbReference type="EMBL" id="KN847040">
    <property type="protein sequence ID" value="KIW35629.1"/>
    <property type="molecule type" value="Genomic_DNA"/>
</dbReference>
<dbReference type="GO" id="GO:0020037">
    <property type="term" value="F:heme binding"/>
    <property type="evidence" value="ECO:0007669"/>
    <property type="project" value="InterPro"/>
</dbReference>
<dbReference type="CDD" id="cd11062">
    <property type="entry name" value="CYP58-like"/>
    <property type="match status" value="1"/>
</dbReference>
<evidence type="ECO:0000256" key="12">
    <source>
        <dbReference type="PIRSR" id="PIRSR602401-1"/>
    </source>
</evidence>
<dbReference type="PANTHER" id="PTHR24305">
    <property type="entry name" value="CYTOCHROME P450"/>
    <property type="match status" value="1"/>
</dbReference>
<accession>A0A0D2DIW6</accession>
<keyword evidence="16" id="KW-1185">Reference proteome</keyword>
<comment type="similarity">
    <text evidence="3 13">Belongs to the cytochrome P450 family.</text>
</comment>
<dbReference type="InterPro" id="IPR017972">
    <property type="entry name" value="Cyt_P450_CS"/>
</dbReference>
<keyword evidence="6 12" id="KW-0479">Metal-binding</keyword>
<dbReference type="RefSeq" id="XP_016255845.1">
    <property type="nucleotide sequence ID" value="XM_016388917.1"/>
</dbReference>
<dbReference type="GO" id="GO:0016705">
    <property type="term" value="F:oxidoreductase activity, acting on paired donors, with incorporation or reduction of molecular oxygen"/>
    <property type="evidence" value="ECO:0007669"/>
    <property type="project" value="InterPro"/>
</dbReference>
<dbReference type="VEuPathDB" id="FungiDB:PV07_02314"/>
<gene>
    <name evidence="15" type="ORF">PV07_02314</name>
</gene>
<proteinExistence type="inferred from homology"/>
<dbReference type="PRINTS" id="PR00463">
    <property type="entry name" value="EP450I"/>
</dbReference>
<dbReference type="AlphaFoldDB" id="A0A0D2DIW6"/>
<reference evidence="15 16" key="1">
    <citation type="submission" date="2015-01" db="EMBL/GenBank/DDBJ databases">
        <title>The Genome Sequence of Cladophialophora immunda CBS83496.</title>
        <authorList>
            <consortium name="The Broad Institute Genomics Platform"/>
            <person name="Cuomo C."/>
            <person name="de Hoog S."/>
            <person name="Gorbushina A."/>
            <person name="Stielow B."/>
            <person name="Teixiera M."/>
            <person name="Abouelleil A."/>
            <person name="Chapman S.B."/>
            <person name="Priest M."/>
            <person name="Young S.K."/>
            <person name="Wortman J."/>
            <person name="Nusbaum C."/>
            <person name="Birren B."/>
        </authorList>
    </citation>
    <scope>NUCLEOTIDE SEQUENCE [LARGE SCALE GENOMIC DNA]</scope>
    <source>
        <strain evidence="15 16">CBS 83496</strain>
    </source>
</reference>
<keyword evidence="10 13" id="KW-0503">Monooxygenase</keyword>
<feature type="binding site" description="axial binding residue" evidence="12">
    <location>
        <position position="455"/>
    </location>
    <ligand>
        <name>heme</name>
        <dbReference type="ChEBI" id="CHEBI:30413"/>
    </ligand>
    <ligandPart>
        <name>Fe</name>
        <dbReference type="ChEBI" id="CHEBI:18248"/>
    </ligandPart>
</feature>
<evidence type="ECO:0000256" key="14">
    <source>
        <dbReference type="SAM" id="Phobius"/>
    </source>
</evidence>
<evidence type="ECO:0000256" key="5">
    <source>
        <dbReference type="ARBA" id="ARBA00022692"/>
    </source>
</evidence>
<evidence type="ECO:0000256" key="7">
    <source>
        <dbReference type="ARBA" id="ARBA00022989"/>
    </source>
</evidence>
<evidence type="ECO:0000256" key="11">
    <source>
        <dbReference type="ARBA" id="ARBA00023136"/>
    </source>
</evidence>
<dbReference type="PROSITE" id="PS00086">
    <property type="entry name" value="CYTOCHROME_P450"/>
    <property type="match status" value="1"/>
</dbReference>
<dbReference type="Gene3D" id="1.10.630.10">
    <property type="entry name" value="Cytochrome P450"/>
    <property type="match status" value="1"/>
</dbReference>
<keyword evidence="8 13" id="KW-0560">Oxidoreductase</keyword>
<evidence type="ECO:0000256" key="4">
    <source>
        <dbReference type="ARBA" id="ARBA00022617"/>
    </source>
</evidence>
<dbReference type="FunFam" id="1.10.630.10:FF:000069">
    <property type="entry name" value="Cytochrome P450, putative (Eurofung)"/>
    <property type="match status" value="1"/>
</dbReference>
<dbReference type="HOGENOM" id="CLU_001570_14_4_1"/>
<dbReference type="InterPro" id="IPR036396">
    <property type="entry name" value="Cyt_P450_sf"/>
</dbReference>
<evidence type="ECO:0000256" key="10">
    <source>
        <dbReference type="ARBA" id="ARBA00023033"/>
    </source>
</evidence>
<dbReference type="GO" id="GO:0016020">
    <property type="term" value="C:membrane"/>
    <property type="evidence" value="ECO:0007669"/>
    <property type="project" value="UniProtKB-SubCell"/>
</dbReference>
<evidence type="ECO:0000313" key="15">
    <source>
        <dbReference type="EMBL" id="KIW35629.1"/>
    </source>
</evidence>
<dbReference type="OrthoDB" id="3945418at2759"/>
<dbReference type="GO" id="GO:0005506">
    <property type="term" value="F:iron ion binding"/>
    <property type="evidence" value="ECO:0007669"/>
    <property type="project" value="InterPro"/>
</dbReference>
<dbReference type="Pfam" id="PF00067">
    <property type="entry name" value="p450"/>
    <property type="match status" value="1"/>
</dbReference>
<evidence type="ECO:0000256" key="8">
    <source>
        <dbReference type="ARBA" id="ARBA00023002"/>
    </source>
</evidence>
<dbReference type="STRING" id="569365.A0A0D2DIW6"/>
<protein>
    <recommendedName>
        <fullName evidence="17">Cytochrome P450</fullName>
    </recommendedName>
</protein>
<feature type="transmembrane region" description="Helical" evidence="14">
    <location>
        <begin position="12"/>
        <end position="37"/>
    </location>
</feature>
<evidence type="ECO:0008006" key="17">
    <source>
        <dbReference type="Google" id="ProtNLM"/>
    </source>
</evidence>
<keyword evidence="9 12" id="KW-0408">Iron</keyword>
<evidence type="ECO:0000256" key="2">
    <source>
        <dbReference type="ARBA" id="ARBA00004167"/>
    </source>
</evidence>
<keyword evidence="5 14" id="KW-0812">Transmembrane</keyword>
<dbReference type="Proteomes" id="UP000054466">
    <property type="component" value="Unassembled WGS sequence"/>
</dbReference>
<dbReference type="InterPro" id="IPR001128">
    <property type="entry name" value="Cyt_P450"/>
</dbReference>
<dbReference type="SUPFAM" id="SSF48264">
    <property type="entry name" value="Cytochrome P450"/>
    <property type="match status" value="1"/>
</dbReference>
<keyword evidence="11 14" id="KW-0472">Membrane</keyword>
<comment type="cofactor">
    <cofactor evidence="1 12">
        <name>heme</name>
        <dbReference type="ChEBI" id="CHEBI:30413"/>
    </cofactor>
</comment>
<dbReference type="GeneID" id="27341508"/>
<evidence type="ECO:0000256" key="13">
    <source>
        <dbReference type="RuleBase" id="RU000461"/>
    </source>
</evidence>
<dbReference type="GO" id="GO:0004497">
    <property type="term" value="F:monooxygenase activity"/>
    <property type="evidence" value="ECO:0007669"/>
    <property type="project" value="UniProtKB-KW"/>
</dbReference>